<dbReference type="eggNOG" id="ENOG502TN88">
    <property type="taxonomic scope" value="Eukaryota"/>
</dbReference>
<protein>
    <submittedName>
        <fullName evidence="2">Uncharacterized protein</fullName>
    </submittedName>
</protein>
<gene>
    <name evidence="2" type="ORF">TA17335</name>
</gene>
<dbReference type="VEuPathDB" id="PiroplasmaDB:TA17335"/>
<organism evidence="2 3">
    <name type="scientific">Theileria annulata</name>
    <dbReference type="NCBI Taxonomy" id="5874"/>
    <lineage>
        <taxon>Eukaryota</taxon>
        <taxon>Sar</taxon>
        <taxon>Alveolata</taxon>
        <taxon>Apicomplexa</taxon>
        <taxon>Aconoidasida</taxon>
        <taxon>Piroplasmida</taxon>
        <taxon>Theileriidae</taxon>
        <taxon>Theileria</taxon>
    </lineage>
</organism>
<dbReference type="RefSeq" id="XP_952747.1">
    <property type="nucleotide sequence ID" value="XM_947654.1"/>
</dbReference>
<keyword evidence="3" id="KW-1185">Reference proteome</keyword>
<evidence type="ECO:0000313" key="2">
    <source>
        <dbReference type="EMBL" id="CAI76121.1"/>
    </source>
</evidence>
<dbReference type="OMA" id="CIENNMQ"/>
<evidence type="ECO:0000256" key="1">
    <source>
        <dbReference type="SAM" id="MobiDB-lite"/>
    </source>
</evidence>
<feature type="compositionally biased region" description="Basic and acidic residues" evidence="1">
    <location>
        <begin position="1"/>
        <end position="16"/>
    </location>
</feature>
<feature type="compositionally biased region" description="Basic and acidic residues" evidence="1">
    <location>
        <begin position="127"/>
        <end position="136"/>
    </location>
</feature>
<dbReference type="KEGG" id="tan:TA17335"/>
<name>Q4UAN0_THEAN</name>
<dbReference type="Proteomes" id="UP000001950">
    <property type="component" value="Chromosome 4"/>
</dbReference>
<feature type="compositionally biased region" description="Low complexity" evidence="1">
    <location>
        <begin position="236"/>
        <end position="251"/>
    </location>
</feature>
<dbReference type="InParanoid" id="Q4UAN0"/>
<feature type="compositionally biased region" description="Low complexity" evidence="1">
    <location>
        <begin position="197"/>
        <end position="212"/>
    </location>
</feature>
<feature type="region of interest" description="Disordered" evidence="1">
    <location>
        <begin position="1"/>
        <end position="52"/>
    </location>
</feature>
<sequence length="394" mass="44891">MDDHEDIFGQDVRDTSHLQIVSSDEEDLTSKTPENTRTKNSLGFFSTSNKSETMEERFDRHYRLDQSLKSDISDDAQNIIDELNKIFDKSEQIEKTQNELPKEVNQENLLSKGINLINSIKSSLMSESKEPTKEVEEANTSKTKRKRACTKNNSNTDPNFKDLFSSSSSESALGDDEEYNPFQPSGRNPKKSRKNNSKSGNNSKNKENSTTSDTILQPNKHHPSRDKRFDTFGFDNFSMPEEPEPFNFESSQQTQDNSSDLFCLKFAVVDQNKRLINDPKLEAVYVKTTETLGSIAKKVGQMYGLDEEQFVKIKIIIDGDSHDHKIQIGDPQLCIENNMQIDIKFPPKEDVQALNTFKNDKPSSRTKKTEPKPSKIIPIQIIHTSKPIEIVEID</sequence>
<reference evidence="2 3" key="1">
    <citation type="journal article" date="2005" name="Science">
        <title>Genome of the host-cell transforming parasite Theileria annulata compared with T. parva.</title>
        <authorList>
            <person name="Pain A."/>
            <person name="Renauld H."/>
            <person name="Berriman M."/>
            <person name="Murphy L."/>
            <person name="Yeats C.A."/>
            <person name="Weir W."/>
            <person name="Kerhornou A."/>
            <person name="Aslett M."/>
            <person name="Bishop R."/>
            <person name="Bouchier C."/>
            <person name="Cochet M."/>
            <person name="Coulson R.M.R."/>
            <person name="Cronin A."/>
            <person name="de Villiers E.P."/>
            <person name="Fraser A."/>
            <person name="Fosker N."/>
            <person name="Gardner M."/>
            <person name="Goble A."/>
            <person name="Griffiths-Jones S."/>
            <person name="Harris D.E."/>
            <person name="Katzer F."/>
            <person name="Larke N."/>
            <person name="Lord A."/>
            <person name="Maser P."/>
            <person name="McKellar S."/>
            <person name="Mooney P."/>
            <person name="Morton F."/>
            <person name="Nene V."/>
            <person name="O'Neil S."/>
            <person name="Price C."/>
            <person name="Quail M.A."/>
            <person name="Rabbinowitsch E."/>
            <person name="Rawlings N.D."/>
            <person name="Rutter S."/>
            <person name="Saunders D."/>
            <person name="Seeger K."/>
            <person name="Shah T."/>
            <person name="Squares R."/>
            <person name="Squares S."/>
            <person name="Tivey A."/>
            <person name="Walker A.R."/>
            <person name="Woodward J."/>
            <person name="Dobbelaere D.A.E."/>
            <person name="Langsley G."/>
            <person name="Rajandream M.A."/>
            <person name="McKeever D."/>
            <person name="Shiels B."/>
            <person name="Tait A."/>
            <person name="Barrell B.G."/>
            <person name="Hall N."/>
        </authorList>
    </citation>
    <scope>NUCLEOTIDE SEQUENCE [LARGE SCALE GENOMIC DNA]</scope>
    <source>
        <strain evidence="3">Ankara</strain>
    </source>
</reference>
<proteinExistence type="predicted"/>
<dbReference type="OrthoDB" id="365702at2759"/>
<feature type="region of interest" description="Disordered" evidence="1">
    <location>
        <begin position="124"/>
        <end position="254"/>
    </location>
</feature>
<dbReference type="AlphaFoldDB" id="Q4UAN0"/>
<accession>Q4UAN0</accession>
<evidence type="ECO:0000313" key="3">
    <source>
        <dbReference type="Proteomes" id="UP000001950"/>
    </source>
</evidence>
<dbReference type="EMBL" id="CR940353">
    <property type="protein sequence ID" value="CAI76121.1"/>
    <property type="molecule type" value="Genomic_DNA"/>
</dbReference>
<dbReference type="GeneID" id="3863367"/>
<feature type="compositionally biased region" description="Polar residues" evidence="1">
    <location>
        <begin position="30"/>
        <end position="51"/>
    </location>
</feature>